<feature type="transmembrane region" description="Helical" evidence="5">
    <location>
        <begin position="139"/>
        <end position="157"/>
    </location>
</feature>
<dbReference type="InterPro" id="IPR004837">
    <property type="entry name" value="NaCa_Exmemb"/>
</dbReference>
<feature type="domain" description="Sodium/calcium exchanger membrane region" evidence="6">
    <location>
        <begin position="6"/>
        <end position="154"/>
    </location>
</feature>
<comment type="subcellular location">
    <subcellularLocation>
        <location evidence="1">Membrane</location>
        <topology evidence="1">Multi-pass membrane protein</topology>
    </subcellularLocation>
</comment>
<evidence type="ECO:0000256" key="4">
    <source>
        <dbReference type="ARBA" id="ARBA00023136"/>
    </source>
</evidence>
<dbReference type="GO" id="GO:0008273">
    <property type="term" value="F:calcium, potassium:sodium antiporter activity"/>
    <property type="evidence" value="ECO:0007669"/>
    <property type="project" value="TreeGrafter"/>
</dbReference>
<feature type="transmembrane region" description="Helical" evidence="5">
    <location>
        <begin position="243"/>
        <end position="263"/>
    </location>
</feature>
<keyword evidence="4 5" id="KW-0472">Membrane</keyword>
<proteinExistence type="predicted"/>
<evidence type="ECO:0000256" key="5">
    <source>
        <dbReference type="SAM" id="Phobius"/>
    </source>
</evidence>
<keyword evidence="8" id="KW-1185">Reference proteome</keyword>
<feature type="domain" description="Sodium/calcium exchanger membrane region" evidence="6">
    <location>
        <begin position="183"/>
        <end position="319"/>
    </location>
</feature>
<feature type="transmembrane region" description="Helical" evidence="5">
    <location>
        <begin position="70"/>
        <end position="96"/>
    </location>
</feature>
<dbReference type="PANTHER" id="PTHR10846">
    <property type="entry name" value="SODIUM/POTASSIUM/CALCIUM EXCHANGER"/>
    <property type="match status" value="1"/>
</dbReference>
<feature type="transmembrane region" description="Helical" evidence="5">
    <location>
        <begin position="275"/>
        <end position="294"/>
    </location>
</feature>
<dbReference type="KEGG" id="fll:EI427_08870"/>
<sequence>MDVFFHILISLIGILLMRQGALMLTKGATVLSAKTNFSGVHIGLTLVAFGTSIPEISVAFISSYKGAETLAFGTIIGSNTFNIVFGLGISALFVNIRVIAKNIYRDTLFAVLSGCLLFLLLNKKLFFNAPENTLSSLDSIFLIGLFITYYLIIFGSSKNKKEILMIKRIPKDILSHHFIVRDIIIGFLIIAGGAYISVVEALLLSEYTDLNPRFIGVSIMAVCTSLPEITTTLSALKSKRHDIAIGNIMGSYIINFLIAPSLLTIKGTTFYDYTLNYDLIFAILICLLAGVLSFSSRYLRLNKATAIMMLFLGVVYYITTYLRG</sequence>
<protein>
    <submittedName>
        <fullName evidence="7">Sodium:calcium antiporter</fullName>
    </submittedName>
</protein>
<feature type="transmembrane region" description="Helical" evidence="5">
    <location>
        <begin position="6"/>
        <end position="25"/>
    </location>
</feature>
<keyword evidence="2 5" id="KW-0812">Transmembrane</keyword>
<dbReference type="OrthoDB" id="9794225at2"/>
<dbReference type="Proteomes" id="UP000267268">
    <property type="component" value="Chromosome 1"/>
</dbReference>
<feature type="transmembrane region" description="Helical" evidence="5">
    <location>
        <begin position="108"/>
        <end position="127"/>
    </location>
</feature>
<evidence type="ECO:0000259" key="6">
    <source>
        <dbReference type="Pfam" id="PF01699"/>
    </source>
</evidence>
<dbReference type="InterPro" id="IPR044880">
    <property type="entry name" value="NCX_ion-bd_dom_sf"/>
</dbReference>
<dbReference type="Pfam" id="PF01699">
    <property type="entry name" value="Na_Ca_ex"/>
    <property type="match status" value="2"/>
</dbReference>
<dbReference type="InterPro" id="IPR004481">
    <property type="entry name" value="K/Na/Ca-exchanger"/>
</dbReference>
<dbReference type="GO" id="GO:0005886">
    <property type="term" value="C:plasma membrane"/>
    <property type="evidence" value="ECO:0007669"/>
    <property type="project" value="TreeGrafter"/>
</dbReference>
<evidence type="ECO:0000313" key="8">
    <source>
        <dbReference type="Proteomes" id="UP000267268"/>
    </source>
</evidence>
<feature type="transmembrane region" description="Helical" evidence="5">
    <location>
        <begin position="178"/>
        <end position="202"/>
    </location>
</feature>
<feature type="transmembrane region" description="Helical" evidence="5">
    <location>
        <begin position="214"/>
        <end position="236"/>
    </location>
</feature>
<dbReference type="PANTHER" id="PTHR10846:SF8">
    <property type="entry name" value="INNER MEMBRANE PROTEIN YRBG"/>
    <property type="match status" value="1"/>
</dbReference>
<accession>A0A3S9P2D9</accession>
<organism evidence="7 8">
    <name type="scientific">Flammeovirga pectinis</name>
    <dbReference type="NCBI Taxonomy" id="2494373"/>
    <lineage>
        <taxon>Bacteria</taxon>
        <taxon>Pseudomonadati</taxon>
        <taxon>Bacteroidota</taxon>
        <taxon>Cytophagia</taxon>
        <taxon>Cytophagales</taxon>
        <taxon>Flammeovirgaceae</taxon>
        <taxon>Flammeovirga</taxon>
    </lineage>
</organism>
<feature type="transmembrane region" description="Helical" evidence="5">
    <location>
        <begin position="37"/>
        <end position="64"/>
    </location>
</feature>
<feature type="transmembrane region" description="Helical" evidence="5">
    <location>
        <begin position="301"/>
        <end position="319"/>
    </location>
</feature>
<name>A0A3S9P2D9_9BACT</name>
<evidence type="ECO:0000313" key="7">
    <source>
        <dbReference type="EMBL" id="AZQ62347.1"/>
    </source>
</evidence>
<dbReference type="EMBL" id="CP034562">
    <property type="protein sequence ID" value="AZQ62347.1"/>
    <property type="molecule type" value="Genomic_DNA"/>
</dbReference>
<dbReference type="GO" id="GO:0005262">
    <property type="term" value="F:calcium channel activity"/>
    <property type="evidence" value="ECO:0007669"/>
    <property type="project" value="TreeGrafter"/>
</dbReference>
<dbReference type="AlphaFoldDB" id="A0A3S9P2D9"/>
<evidence type="ECO:0000256" key="2">
    <source>
        <dbReference type="ARBA" id="ARBA00022692"/>
    </source>
</evidence>
<evidence type="ECO:0000256" key="3">
    <source>
        <dbReference type="ARBA" id="ARBA00022989"/>
    </source>
</evidence>
<dbReference type="RefSeq" id="WP_126613759.1">
    <property type="nucleotide sequence ID" value="NZ_CP034562.1"/>
</dbReference>
<gene>
    <name evidence="7" type="ORF">EI427_08870</name>
</gene>
<dbReference type="GO" id="GO:0006874">
    <property type="term" value="P:intracellular calcium ion homeostasis"/>
    <property type="evidence" value="ECO:0007669"/>
    <property type="project" value="TreeGrafter"/>
</dbReference>
<evidence type="ECO:0000256" key="1">
    <source>
        <dbReference type="ARBA" id="ARBA00004141"/>
    </source>
</evidence>
<keyword evidence="3 5" id="KW-1133">Transmembrane helix</keyword>
<dbReference type="Gene3D" id="1.20.1420.30">
    <property type="entry name" value="NCX, central ion-binding region"/>
    <property type="match status" value="2"/>
</dbReference>
<reference evidence="7 8" key="1">
    <citation type="submission" date="2018-12" db="EMBL/GenBank/DDBJ databases">
        <title>Flammeovirga pectinis sp. nov., isolated from the gut of the Korean scallop, Patinopecten yessoensis.</title>
        <authorList>
            <person name="Bae J.-W."/>
            <person name="Jeong Y.-S."/>
            <person name="Kang W."/>
        </authorList>
    </citation>
    <scope>NUCLEOTIDE SEQUENCE [LARGE SCALE GENOMIC DNA]</scope>
    <source>
        <strain evidence="7 8">L12M1</strain>
    </source>
</reference>